<dbReference type="VEuPathDB" id="FungiDB:ASPCADRAFT_203396"/>
<accession>A0A1R3RYN6</accession>
<evidence type="ECO:0000313" key="1">
    <source>
        <dbReference type="EMBL" id="OOF99625.1"/>
    </source>
</evidence>
<name>A0A1R3RYN6_ASPC5</name>
<keyword evidence="2" id="KW-1185">Reference proteome</keyword>
<sequence length="76" mass="8515">MVTIRHPLIADGRQPRLAYQSWQQNHDIIQWGFHPSDSLPSCPGVKITPTAPQDSQVITMGIVALEVACVTSRRRH</sequence>
<reference evidence="2" key="1">
    <citation type="journal article" date="2017" name="Genome Biol.">
        <title>Comparative genomics reveals high biological diversity and specific adaptations in the industrially and medically important fungal genus Aspergillus.</title>
        <authorList>
            <person name="de Vries R.P."/>
            <person name="Riley R."/>
            <person name="Wiebenga A."/>
            <person name="Aguilar-Osorio G."/>
            <person name="Amillis S."/>
            <person name="Uchima C.A."/>
            <person name="Anderluh G."/>
            <person name="Asadollahi M."/>
            <person name="Askin M."/>
            <person name="Barry K."/>
            <person name="Battaglia E."/>
            <person name="Bayram O."/>
            <person name="Benocci T."/>
            <person name="Braus-Stromeyer S.A."/>
            <person name="Caldana C."/>
            <person name="Canovas D."/>
            <person name="Cerqueira G.C."/>
            <person name="Chen F."/>
            <person name="Chen W."/>
            <person name="Choi C."/>
            <person name="Clum A."/>
            <person name="Dos Santos R.A."/>
            <person name="Damasio A.R."/>
            <person name="Diallinas G."/>
            <person name="Emri T."/>
            <person name="Fekete E."/>
            <person name="Flipphi M."/>
            <person name="Freyberg S."/>
            <person name="Gallo A."/>
            <person name="Gournas C."/>
            <person name="Habgood R."/>
            <person name="Hainaut M."/>
            <person name="Harispe M.L."/>
            <person name="Henrissat B."/>
            <person name="Hilden K.S."/>
            <person name="Hope R."/>
            <person name="Hossain A."/>
            <person name="Karabika E."/>
            <person name="Karaffa L."/>
            <person name="Karanyi Z."/>
            <person name="Krasevec N."/>
            <person name="Kuo A."/>
            <person name="Kusch H."/>
            <person name="LaButti K."/>
            <person name="Lagendijk E.L."/>
            <person name="Lapidus A."/>
            <person name="Levasseur A."/>
            <person name="Lindquist E."/>
            <person name="Lipzen A."/>
            <person name="Logrieco A.F."/>
            <person name="MacCabe A."/>
            <person name="Maekelae M.R."/>
            <person name="Malavazi I."/>
            <person name="Melin P."/>
            <person name="Meyer V."/>
            <person name="Mielnichuk N."/>
            <person name="Miskei M."/>
            <person name="Molnar A.P."/>
            <person name="Mule G."/>
            <person name="Ngan C.Y."/>
            <person name="Orejas M."/>
            <person name="Orosz E."/>
            <person name="Ouedraogo J.P."/>
            <person name="Overkamp K.M."/>
            <person name="Park H.-S."/>
            <person name="Perrone G."/>
            <person name="Piumi F."/>
            <person name="Punt P.J."/>
            <person name="Ram A.F."/>
            <person name="Ramon A."/>
            <person name="Rauscher S."/>
            <person name="Record E."/>
            <person name="Riano-Pachon D.M."/>
            <person name="Robert V."/>
            <person name="Roehrig J."/>
            <person name="Ruller R."/>
            <person name="Salamov A."/>
            <person name="Salih N.S."/>
            <person name="Samson R.A."/>
            <person name="Sandor E."/>
            <person name="Sanguinetti M."/>
            <person name="Schuetze T."/>
            <person name="Sepcic K."/>
            <person name="Shelest E."/>
            <person name="Sherlock G."/>
            <person name="Sophianopoulou V."/>
            <person name="Squina F.M."/>
            <person name="Sun H."/>
            <person name="Susca A."/>
            <person name="Todd R.B."/>
            <person name="Tsang A."/>
            <person name="Unkles S.E."/>
            <person name="van de Wiele N."/>
            <person name="van Rossen-Uffink D."/>
            <person name="Oliveira J.V."/>
            <person name="Vesth T.C."/>
            <person name="Visser J."/>
            <person name="Yu J.-H."/>
            <person name="Zhou M."/>
            <person name="Andersen M.R."/>
            <person name="Archer D.B."/>
            <person name="Baker S.E."/>
            <person name="Benoit I."/>
            <person name="Brakhage A.A."/>
            <person name="Braus G.H."/>
            <person name="Fischer R."/>
            <person name="Frisvad J.C."/>
            <person name="Goldman G.H."/>
            <person name="Houbraken J."/>
            <person name="Oakley B."/>
            <person name="Pocsi I."/>
            <person name="Scazzocchio C."/>
            <person name="Seiboth B."/>
            <person name="vanKuyk P.A."/>
            <person name="Wortman J."/>
            <person name="Dyer P.S."/>
            <person name="Grigoriev I.V."/>
        </authorList>
    </citation>
    <scope>NUCLEOTIDE SEQUENCE [LARGE SCALE GENOMIC DNA]</scope>
    <source>
        <strain evidence="2">ITEM 5010</strain>
    </source>
</reference>
<protein>
    <submittedName>
        <fullName evidence="1">Uncharacterized protein</fullName>
    </submittedName>
</protein>
<organism evidence="1 2">
    <name type="scientific">Aspergillus carbonarius (strain ITEM 5010)</name>
    <dbReference type="NCBI Taxonomy" id="602072"/>
    <lineage>
        <taxon>Eukaryota</taxon>
        <taxon>Fungi</taxon>
        <taxon>Dikarya</taxon>
        <taxon>Ascomycota</taxon>
        <taxon>Pezizomycotina</taxon>
        <taxon>Eurotiomycetes</taxon>
        <taxon>Eurotiomycetidae</taxon>
        <taxon>Eurotiales</taxon>
        <taxon>Aspergillaceae</taxon>
        <taxon>Aspergillus</taxon>
        <taxon>Aspergillus subgen. Circumdati</taxon>
    </lineage>
</organism>
<dbReference type="EMBL" id="KV907494">
    <property type="protein sequence ID" value="OOF99625.1"/>
    <property type="molecule type" value="Genomic_DNA"/>
</dbReference>
<gene>
    <name evidence="1" type="ORF">ASPCADRAFT_203396</name>
</gene>
<proteinExistence type="predicted"/>
<dbReference type="AlphaFoldDB" id="A0A1R3RYN6"/>
<evidence type="ECO:0000313" key="2">
    <source>
        <dbReference type="Proteomes" id="UP000188318"/>
    </source>
</evidence>
<dbReference type="Proteomes" id="UP000188318">
    <property type="component" value="Unassembled WGS sequence"/>
</dbReference>
<feature type="non-terminal residue" evidence="1">
    <location>
        <position position="76"/>
    </location>
</feature>